<proteinExistence type="predicted"/>
<feature type="transmembrane region" description="Helical" evidence="5">
    <location>
        <begin position="95"/>
        <end position="117"/>
    </location>
</feature>
<feature type="transmembrane region" description="Helical" evidence="5">
    <location>
        <begin position="320"/>
        <end position="343"/>
    </location>
</feature>
<dbReference type="InterPro" id="IPR050360">
    <property type="entry name" value="MFS_Sugar_Transporters"/>
</dbReference>
<dbReference type="Gene3D" id="1.20.1250.20">
    <property type="entry name" value="MFS general substrate transporter like domains"/>
    <property type="match status" value="2"/>
</dbReference>
<feature type="transmembrane region" description="Helical" evidence="5">
    <location>
        <begin position="124"/>
        <end position="143"/>
    </location>
</feature>
<reference evidence="6 7" key="1">
    <citation type="journal article" date="2024" name="IMA Fungus">
        <title>IMA Genome - F19 : A genome assembly and annotation guide to empower mycologists, including annotated draft genome sequences of Ceratocystis pirilliformis, Diaporthe australafricana, Fusarium ophioides, Paecilomyces lecythidis, and Sporothrix stenoceras.</title>
        <authorList>
            <person name="Aylward J."/>
            <person name="Wilson A.M."/>
            <person name="Visagie C.M."/>
            <person name="Spraker J."/>
            <person name="Barnes I."/>
            <person name="Buitendag C."/>
            <person name="Ceriani C."/>
            <person name="Del Mar Angel L."/>
            <person name="du Plessis D."/>
            <person name="Fuchs T."/>
            <person name="Gasser K."/>
            <person name="Kramer D."/>
            <person name="Li W."/>
            <person name="Munsamy K."/>
            <person name="Piso A."/>
            <person name="Price J.L."/>
            <person name="Sonnekus B."/>
            <person name="Thomas C."/>
            <person name="van der Nest A."/>
            <person name="van Dijk A."/>
            <person name="van Heerden A."/>
            <person name="van Vuuren N."/>
            <person name="Yilmaz N."/>
            <person name="Duong T.A."/>
            <person name="van der Merwe N.A."/>
            <person name="Wingfield M.J."/>
            <person name="Wingfield B.D."/>
        </authorList>
    </citation>
    <scope>NUCLEOTIDE SEQUENCE [LARGE SCALE GENOMIC DNA]</scope>
    <source>
        <strain evidence="6 7">CMW 5346</strain>
    </source>
</reference>
<sequence>MGLVSAVKGLKASGYNDDRPQQAVIDGAEDVQAGQPEFEKVVWYREPHLRKLYLMSFFLFIASATTGYDGQMVNTSEQMDAWYAYFPEANNASKLGILINMYNIGSIVSFFIVPYMADNIGRKITIMIGCFFMILGALIGAFSNGYGMVSAIGWGTSHITNDWSWRSITFIQCVPSVIQIAGVWWFSESPRYLISKDRMDEALQALAKHHAGGDTQNPIVQFQYREIKELVHDRKTKNASYKDFFATKGNRWRLLILVSLGVFSQYSGNAVFSNYINIVYKNAGITSQNKKLALSCGQSAMSLIVAVTAALTVDHYGRRPLFLTGSFGAFLCYGLWTVTAVVYDNSAKTLADGTVIYTNQNAGNAQIALVWLFQVFYHIGFSGLLVAYALEILPFHLRAKGMTILNITTQAILALGNQTNQIAWNNLPHHWNFMLFYTLWDLFEFVFIYFFYVETKAPTLEEVARIFDGDDASAHIDLIQVEKEANLTRHEEHAHDKSLA</sequence>
<dbReference type="Pfam" id="PF00083">
    <property type="entry name" value="Sugar_tr"/>
    <property type="match status" value="2"/>
</dbReference>
<gene>
    <name evidence="6" type="ORF">Sste5346_006335</name>
</gene>
<comment type="caution">
    <text evidence="6">The sequence shown here is derived from an EMBL/GenBank/DDBJ whole genome shotgun (WGS) entry which is preliminary data.</text>
</comment>
<name>A0ABR3YZM9_9PEZI</name>
<organism evidence="6 7">
    <name type="scientific">Sporothrix stenoceras</name>
    <dbReference type="NCBI Taxonomy" id="5173"/>
    <lineage>
        <taxon>Eukaryota</taxon>
        <taxon>Fungi</taxon>
        <taxon>Dikarya</taxon>
        <taxon>Ascomycota</taxon>
        <taxon>Pezizomycotina</taxon>
        <taxon>Sordariomycetes</taxon>
        <taxon>Sordariomycetidae</taxon>
        <taxon>Ophiostomatales</taxon>
        <taxon>Ophiostomataceae</taxon>
        <taxon>Sporothrix</taxon>
    </lineage>
</organism>
<feature type="transmembrane region" description="Helical" evidence="5">
    <location>
        <begin position="52"/>
        <end position="68"/>
    </location>
</feature>
<keyword evidence="2 5" id="KW-0812">Transmembrane</keyword>
<evidence type="ECO:0000256" key="1">
    <source>
        <dbReference type="ARBA" id="ARBA00004141"/>
    </source>
</evidence>
<evidence type="ECO:0000256" key="5">
    <source>
        <dbReference type="SAM" id="Phobius"/>
    </source>
</evidence>
<keyword evidence="3 5" id="KW-1133">Transmembrane helix</keyword>
<dbReference type="Proteomes" id="UP001583186">
    <property type="component" value="Unassembled WGS sequence"/>
</dbReference>
<dbReference type="PANTHER" id="PTHR48022">
    <property type="entry name" value="PLASTIDIC GLUCOSE TRANSPORTER 4"/>
    <property type="match status" value="1"/>
</dbReference>
<accession>A0ABR3YZM9</accession>
<feature type="transmembrane region" description="Helical" evidence="5">
    <location>
        <begin position="431"/>
        <end position="452"/>
    </location>
</feature>
<feature type="transmembrane region" description="Helical" evidence="5">
    <location>
        <begin position="292"/>
        <end position="313"/>
    </location>
</feature>
<evidence type="ECO:0008006" key="8">
    <source>
        <dbReference type="Google" id="ProtNLM"/>
    </source>
</evidence>
<dbReference type="InterPro" id="IPR036259">
    <property type="entry name" value="MFS_trans_sf"/>
</dbReference>
<keyword evidence="4 5" id="KW-0472">Membrane</keyword>
<feature type="transmembrane region" description="Helical" evidence="5">
    <location>
        <begin position="252"/>
        <end position="272"/>
    </location>
</feature>
<comment type="subcellular location">
    <subcellularLocation>
        <location evidence="1">Membrane</location>
        <topology evidence="1">Multi-pass membrane protein</topology>
    </subcellularLocation>
</comment>
<dbReference type="PANTHER" id="PTHR48022:SF66">
    <property type="entry name" value="MFS HEXOSE TRANSPORTER"/>
    <property type="match status" value="1"/>
</dbReference>
<feature type="transmembrane region" description="Helical" evidence="5">
    <location>
        <begin position="368"/>
        <end position="390"/>
    </location>
</feature>
<dbReference type="SUPFAM" id="SSF103473">
    <property type="entry name" value="MFS general substrate transporter"/>
    <property type="match status" value="1"/>
</dbReference>
<evidence type="ECO:0000256" key="4">
    <source>
        <dbReference type="ARBA" id="ARBA00023136"/>
    </source>
</evidence>
<evidence type="ECO:0000313" key="7">
    <source>
        <dbReference type="Proteomes" id="UP001583186"/>
    </source>
</evidence>
<evidence type="ECO:0000256" key="3">
    <source>
        <dbReference type="ARBA" id="ARBA00022989"/>
    </source>
</evidence>
<evidence type="ECO:0000256" key="2">
    <source>
        <dbReference type="ARBA" id="ARBA00022692"/>
    </source>
</evidence>
<dbReference type="InterPro" id="IPR005828">
    <property type="entry name" value="MFS_sugar_transport-like"/>
</dbReference>
<protein>
    <recommendedName>
        <fullName evidence="8">Major facilitator superfamily (MFS) profile domain-containing protein</fullName>
    </recommendedName>
</protein>
<feature type="transmembrane region" description="Helical" evidence="5">
    <location>
        <begin position="402"/>
        <end position="419"/>
    </location>
</feature>
<keyword evidence="7" id="KW-1185">Reference proteome</keyword>
<dbReference type="EMBL" id="JAWCUI010000037">
    <property type="protein sequence ID" value="KAL1893507.1"/>
    <property type="molecule type" value="Genomic_DNA"/>
</dbReference>
<feature type="transmembrane region" description="Helical" evidence="5">
    <location>
        <begin position="163"/>
        <end position="186"/>
    </location>
</feature>
<evidence type="ECO:0000313" key="6">
    <source>
        <dbReference type="EMBL" id="KAL1893507.1"/>
    </source>
</evidence>